<reference evidence="6 7" key="1">
    <citation type="submission" date="2019-10" db="EMBL/GenBank/DDBJ databases">
        <title>Genomic analysis of Raineyella sp. CBA3103.</title>
        <authorList>
            <person name="Roh S.W."/>
        </authorList>
    </citation>
    <scope>NUCLEOTIDE SEQUENCE [LARGE SCALE GENOMIC DNA]</scope>
    <source>
        <strain evidence="6 7">CBA3103</strain>
    </source>
</reference>
<evidence type="ECO:0000259" key="5">
    <source>
        <dbReference type="Pfam" id="PF19906"/>
    </source>
</evidence>
<protein>
    <recommendedName>
        <fullName evidence="4">C-deglycosylation enzyme beta subunit</fullName>
    </recommendedName>
</protein>
<evidence type="ECO:0000256" key="2">
    <source>
        <dbReference type="ARBA" id="ARBA00023277"/>
    </source>
</evidence>
<dbReference type="KEGG" id="rain:Rai3103_06800"/>
<name>A0A5Q2FEB2_9ACTN</name>
<dbReference type="Proteomes" id="UP000386847">
    <property type="component" value="Chromosome"/>
</dbReference>
<evidence type="ECO:0000313" key="7">
    <source>
        <dbReference type="Proteomes" id="UP000386847"/>
    </source>
</evidence>
<dbReference type="RefSeq" id="WP_153571954.1">
    <property type="nucleotide sequence ID" value="NZ_CP045725.1"/>
</dbReference>
<evidence type="ECO:0000313" key="6">
    <source>
        <dbReference type="EMBL" id="QGF23423.1"/>
    </source>
</evidence>
<accession>A0A5Q2FEB2</accession>
<keyword evidence="2" id="KW-0119">Carbohydrate metabolism</keyword>
<dbReference type="GO" id="GO:0016829">
    <property type="term" value="F:lyase activity"/>
    <property type="evidence" value="ECO:0007669"/>
    <property type="project" value="UniProtKB-KW"/>
</dbReference>
<evidence type="ECO:0000256" key="1">
    <source>
        <dbReference type="ARBA" id="ARBA00023239"/>
    </source>
</evidence>
<organism evidence="6 7">
    <name type="scientific">Raineyella fluvialis</name>
    <dbReference type="NCBI Taxonomy" id="2662261"/>
    <lineage>
        <taxon>Bacteria</taxon>
        <taxon>Bacillati</taxon>
        <taxon>Actinomycetota</taxon>
        <taxon>Actinomycetes</taxon>
        <taxon>Propionibacteriales</taxon>
        <taxon>Propionibacteriaceae</taxon>
        <taxon>Raineyella</taxon>
    </lineage>
</organism>
<evidence type="ECO:0000256" key="4">
    <source>
        <dbReference type="ARBA" id="ARBA00047208"/>
    </source>
</evidence>
<keyword evidence="1" id="KW-0456">Lyase</keyword>
<feature type="domain" description="C-glycoside deglycosidase beta subunit" evidence="5">
    <location>
        <begin position="2"/>
        <end position="114"/>
    </location>
</feature>
<evidence type="ECO:0000256" key="3">
    <source>
        <dbReference type="ARBA" id="ARBA00046336"/>
    </source>
</evidence>
<sequence>MFDSYVFTEGSARNITEGEEVIGFQLETLITYYRGIPLSMVHDVELVVDGVDVPRDEIVISPNGTDWFTLDEATTVTTYRWEYGTPLHVRRLLPGGLPAGEHEITLRLKIRVAYIPVPFGGERTRLVTV</sequence>
<dbReference type="Pfam" id="PF19906">
    <property type="entry name" value="CGDB"/>
    <property type="match status" value="1"/>
</dbReference>
<proteinExistence type="inferred from homology"/>
<dbReference type="InterPro" id="IPR045959">
    <property type="entry name" value="CGDB"/>
</dbReference>
<dbReference type="EMBL" id="CP045725">
    <property type="protein sequence ID" value="QGF23423.1"/>
    <property type="molecule type" value="Genomic_DNA"/>
</dbReference>
<comment type="similarity">
    <text evidence="3">Belongs to the C-glycoside deglycosidase beta subunit family.</text>
</comment>
<dbReference type="AlphaFoldDB" id="A0A5Q2FEB2"/>
<gene>
    <name evidence="6" type="ORF">Rai3103_06800</name>
</gene>
<keyword evidence="7" id="KW-1185">Reference proteome</keyword>